<evidence type="ECO:0000256" key="4">
    <source>
        <dbReference type="PROSITE-ProRule" id="PRU00169"/>
    </source>
</evidence>
<feature type="modified residue" description="4-aspartylphosphate" evidence="4">
    <location>
        <position position="55"/>
    </location>
</feature>
<dbReference type="STRING" id="983920.Y88_0051"/>
<comment type="caution">
    <text evidence="7">The sequence shown here is derived from an EMBL/GenBank/DDBJ whole genome shotgun (WGS) entry which is preliminary data.</text>
</comment>
<dbReference type="PROSITE" id="PS50110">
    <property type="entry name" value="RESPONSE_REGULATORY"/>
    <property type="match status" value="1"/>
</dbReference>
<dbReference type="PRINTS" id="PR00038">
    <property type="entry name" value="HTHLUXR"/>
</dbReference>
<keyword evidence="1" id="KW-0805">Transcription regulation</keyword>
<dbReference type="InParanoid" id="F1Z4R0"/>
<dbReference type="PROSITE" id="PS00622">
    <property type="entry name" value="HTH_LUXR_1"/>
    <property type="match status" value="1"/>
</dbReference>
<dbReference type="Proteomes" id="UP000004728">
    <property type="component" value="Unassembled WGS sequence"/>
</dbReference>
<dbReference type="EMBL" id="AEWJ01000022">
    <property type="protein sequence ID" value="EGD60403.1"/>
    <property type="molecule type" value="Genomic_DNA"/>
</dbReference>
<evidence type="ECO:0000256" key="3">
    <source>
        <dbReference type="ARBA" id="ARBA00023163"/>
    </source>
</evidence>
<evidence type="ECO:0000256" key="2">
    <source>
        <dbReference type="ARBA" id="ARBA00023125"/>
    </source>
</evidence>
<dbReference type="CDD" id="cd00156">
    <property type="entry name" value="REC"/>
    <property type="match status" value="1"/>
</dbReference>
<dbReference type="GO" id="GO:0000160">
    <property type="term" value="P:phosphorelay signal transduction system"/>
    <property type="evidence" value="ECO:0007669"/>
    <property type="project" value="InterPro"/>
</dbReference>
<keyword evidence="3" id="KW-0804">Transcription</keyword>
<dbReference type="HOGENOM" id="CLU_000445_90_4_5"/>
<dbReference type="PROSITE" id="PS50043">
    <property type="entry name" value="HTH_LUXR_2"/>
    <property type="match status" value="1"/>
</dbReference>
<feature type="domain" description="Response regulatory" evidence="6">
    <location>
        <begin position="6"/>
        <end position="121"/>
    </location>
</feature>
<dbReference type="InterPro" id="IPR016032">
    <property type="entry name" value="Sig_transdc_resp-reg_C-effctor"/>
</dbReference>
<dbReference type="Pfam" id="PF00196">
    <property type="entry name" value="GerE"/>
    <property type="match status" value="1"/>
</dbReference>
<dbReference type="Pfam" id="PF00072">
    <property type="entry name" value="Response_reg"/>
    <property type="match status" value="1"/>
</dbReference>
<dbReference type="InterPro" id="IPR000792">
    <property type="entry name" value="Tscrpt_reg_LuxR_C"/>
</dbReference>
<keyword evidence="2" id="KW-0238">DNA-binding</keyword>
<evidence type="ECO:0000313" key="7">
    <source>
        <dbReference type="EMBL" id="EGD60403.1"/>
    </source>
</evidence>
<dbReference type="SUPFAM" id="SSF52172">
    <property type="entry name" value="CheY-like"/>
    <property type="match status" value="1"/>
</dbReference>
<name>F1Z4R0_9SPHN</name>
<organism evidence="7 8">
    <name type="scientific">Novosphingobium nitrogenifigens DSM 19370</name>
    <dbReference type="NCBI Taxonomy" id="983920"/>
    <lineage>
        <taxon>Bacteria</taxon>
        <taxon>Pseudomonadati</taxon>
        <taxon>Pseudomonadota</taxon>
        <taxon>Alphaproteobacteria</taxon>
        <taxon>Sphingomonadales</taxon>
        <taxon>Sphingomonadaceae</taxon>
        <taxon>Novosphingobium</taxon>
    </lineage>
</organism>
<dbReference type="Gene3D" id="1.10.10.10">
    <property type="entry name" value="Winged helix-like DNA-binding domain superfamily/Winged helix DNA-binding domain"/>
    <property type="match status" value="1"/>
</dbReference>
<keyword evidence="4" id="KW-0597">Phosphoprotein</keyword>
<accession>F1Z4R0</accession>
<dbReference type="PANTHER" id="PTHR44688:SF16">
    <property type="entry name" value="DNA-BINDING TRANSCRIPTIONAL ACTIVATOR DEVR_DOSR"/>
    <property type="match status" value="1"/>
</dbReference>
<evidence type="ECO:0000259" key="6">
    <source>
        <dbReference type="PROSITE" id="PS50110"/>
    </source>
</evidence>
<keyword evidence="8" id="KW-1185">Reference proteome</keyword>
<evidence type="ECO:0000313" key="8">
    <source>
        <dbReference type="Proteomes" id="UP000004728"/>
    </source>
</evidence>
<dbReference type="Gene3D" id="3.40.50.2300">
    <property type="match status" value="1"/>
</dbReference>
<feature type="domain" description="HTH luxR-type" evidence="5">
    <location>
        <begin position="130"/>
        <end position="195"/>
    </location>
</feature>
<dbReference type="CDD" id="cd06170">
    <property type="entry name" value="LuxR_C_like"/>
    <property type="match status" value="1"/>
</dbReference>
<dbReference type="InterPro" id="IPR036388">
    <property type="entry name" value="WH-like_DNA-bd_sf"/>
</dbReference>
<dbReference type="SUPFAM" id="SSF46894">
    <property type="entry name" value="C-terminal effector domain of the bipartite response regulators"/>
    <property type="match status" value="1"/>
</dbReference>
<dbReference type="SMART" id="SM00448">
    <property type="entry name" value="REC"/>
    <property type="match status" value="1"/>
</dbReference>
<dbReference type="GO" id="GO:0006355">
    <property type="term" value="P:regulation of DNA-templated transcription"/>
    <property type="evidence" value="ECO:0007669"/>
    <property type="project" value="InterPro"/>
</dbReference>
<reference evidence="7 8" key="1">
    <citation type="journal article" date="2012" name="J. Bacteriol.">
        <title>Draft Genome Sequence of Novosphingobium nitrogenifigens Y88T.</title>
        <authorList>
            <person name="Strabala T.J."/>
            <person name="Macdonald L."/>
            <person name="Liu V."/>
            <person name="Smit A.M."/>
        </authorList>
    </citation>
    <scope>NUCLEOTIDE SEQUENCE [LARGE SCALE GENOMIC DNA]</scope>
    <source>
        <strain evidence="7 8">DSM 19370</strain>
    </source>
</reference>
<dbReference type="GO" id="GO:0003677">
    <property type="term" value="F:DNA binding"/>
    <property type="evidence" value="ECO:0007669"/>
    <property type="project" value="UniProtKB-KW"/>
</dbReference>
<proteinExistence type="predicted"/>
<evidence type="ECO:0000256" key="1">
    <source>
        <dbReference type="ARBA" id="ARBA00023015"/>
    </source>
</evidence>
<dbReference type="InterPro" id="IPR001789">
    <property type="entry name" value="Sig_transdc_resp-reg_receiver"/>
</dbReference>
<dbReference type="AlphaFoldDB" id="F1Z4R0"/>
<dbReference type="eggNOG" id="COG4566">
    <property type="taxonomic scope" value="Bacteria"/>
</dbReference>
<protein>
    <submittedName>
        <fullName evidence="7">Response regulator receiver</fullName>
    </submittedName>
</protein>
<dbReference type="SMART" id="SM00421">
    <property type="entry name" value="HTH_LUXR"/>
    <property type="match status" value="1"/>
</dbReference>
<evidence type="ECO:0000259" key="5">
    <source>
        <dbReference type="PROSITE" id="PS50043"/>
    </source>
</evidence>
<dbReference type="InterPro" id="IPR011006">
    <property type="entry name" value="CheY-like_superfamily"/>
</dbReference>
<sequence length="201" mass="21893">MSEPGRIAVLDDDRDLADALMRLLAWRGHEVRSFSDPQDLLAALADFAPDCLLCDIRIGSADGFAVSRSARALQPAMAVVFMTAWPVTTDAVDAVRKFGGVDYLEKPLDEDRLMAAIEEALSWSRVRRAAVTRLEPLSRREREVFDLLVLGHPNKTVADRLGISIKTVEDHRAAIMAKTSANGLAQLIDLGRALTGAAIEG</sequence>
<gene>
    <name evidence="7" type="ORF">Y88_0051</name>
</gene>
<dbReference type="PANTHER" id="PTHR44688">
    <property type="entry name" value="DNA-BINDING TRANSCRIPTIONAL ACTIVATOR DEVR_DOSR"/>
    <property type="match status" value="1"/>
</dbReference>